<evidence type="ECO:0000313" key="1">
    <source>
        <dbReference type="EMBL" id="TCK99367.1"/>
    </source>
</evidence>
<comment type="caution">
    <text evidence="1">The sequence shown here is derived from an EMBL/GenBank/DDBJ whole genome shotgun (WGS) entry which is preliminary data.</text>
</comment>
<keyword evidence="2" id="KW-1185">Reference proteome</keyword>
<gene>
    <name evidence="1" type="ORF">BXY66_3869</name>
</gene>
<dbReference type="EMBL" id="SMGR01000005">
    <property type="protein sequence ID" value="TCK99367.1"/>
    <property type="molecule type" value="Genomic_DNA"/>
</dbReference>
<dbReference type="AlphaFoldDB" id="A0A4R1N0I5"/>
<reference evidence="1 2" key="1">
    <citation type="submission" date="2019-03" db="EMBL/GenBank/DDBJ databases">
        <title>Genomic Encyclopedia of Archaeal and Bacterial Type Strains, Phase II (KMG-II): from individual species to whole genera.</title>
        <authorList>
            <person name="Goeker M."/>
        </authorList>
    </citation>
    <scope>NUCLEOTIDE SEQUENCE [LARGE SCALE GENOMIC DNA]</scope>
    <source>
        <strain evidence="1 2">DSM 26433</strain>
    </source>
</reference>
<protein>
    <submittedName>
        <fullName evidence="1">Uncharacterized protein</fullName>
    </submittedName>
</protein>
<accession>A0A4R1N0I5</accession>
<dbReference type="RefSeq" id="WP_132861983.1">
    <property type="nucleotide sequence ID" value="NZ_SMGR01000005.1"/>
</dbReference>
<dbReference type="Proteomes" id="UP000295673">
    <property type="component" value="Unassembled WGS sequence"/>
</dbReference>
<organism evidence="1 2">
    <name type="scientific">Shimia isoporae</name>
    <dbReference type="NCBI Taxonomy" id="647720"/>
    <lineage>
        <taxon>Bacteria</taxon>
        <taxon>Pseudomonadati</taxon>
        <taxon>Pseudomonadota</taxon>
        <taxon>Alphaproteobacteria</taxon>
        <taxon>Rhodobacterales</taxon>
        <taxon>Roseobacteraceae</taxon>
    </lineage>
</organism>
<sequence>MTWTADELDAITRAVEDEWPQALKQYVYFHNPACLEEAQSLMLQAVDPRWLETATPQELASLVRTAVEGIKEREDRADAELMMLLGEWEPRDRQQRLH</sequence>
<proteinExistence type="predicted"/>
<evidence type="ECO:0000313" key="2">
    <source>
        <dbReference type="Proteomes" id="UP000295673"/>
    </source>
</evidence>
<name>A0A4R1N0I5_9RHOB</name>